<accession>A0A921AV01</accession>
<feature type="transmembrane region" description="Helical" evidence="1">
    <location>
        <begin position="350"/>
        <end position="367"/>
    </location>
</feature>
<evidence type="ECO:0000256" key="1">
    <source>
        <dbReference type="SAM" id="Phobius"/>
    </source>
</evidence>
<feature type="transmembrane region" description="Helical" evidence="1">
    <location>
        <begin position="388"/>
        <end position="411"/>
    </location>
</feature>
<dbReference type="PANTHER" id="PTHR43849:SF2">
    <property type="entry name" value="BLL3936 PROTEIN"/>
    <property type="match status" value="1"/>
</dbReference>
<proteinExistence type="predicted"/>
<keyword evidence="1" id="KW-0812">Transmembrane</keyword>
<protein>
    <submittedName>
        <fullName evidence="3">TRAP transporter permease</fullName>
    </submittedName>
</protein>
<gene>
    <name evidence="3" type="ORF">K8W16_01895</name>
</gene>
<feature type="transmembrane region" description="Helical" evidence="1">
    <location>
        <begin position="287"/>
        <end position="307"/>
    </location>
</feature>
<dbReference type="Proteomes" id="UP000698963">
    <property type="component" value="Unassembled WGS sequence"/>
</dbReference>
<dbReference type="EMBL" id="DYZA01000033">
    <property type="protein sequence ID" value="HJD96385.1"/>
    <property type="molecule type" value="Genomic_DNA"/>
</dbReference>
<dbReference type="InterPro" id="IPR010656">
    <property type="entry name" value="DctM"/>
</dbReference>
<organism evidence="3 4">
    <name type="scientific">Mailhella massiliensis</name>
    <dbReference type="NCBI Taxonomy" id="1903261"/>
    <lineage>
        <taxon>Bacteria</taxon>
        <taxon>Pseudomonadati</taxon>
        <taxon>Thermodesulfobacteriota</taxon>
        <taxon>Desulfovibrionia</taxon>
        <taxon>Desulfovibrionales</taxon>
        <taxon>Desulfovibrionaceae</taxon>
        <taxon>Mailhella</taxon>
    </lineage>
</organism>
<keyword evidence="1" id="KW-0472">Membrane</keyword>
<dbReference type="RefSeq" id="WP_304120670.1">
    <property type="nucleotide sequence ID" value="NZ_DYZA01000033.1"/>
</dbReference>
<evidence type="ECO:0000313" key="4">
    <source>
        <dbReference type="Proteomes" id="UP000698963"/>
    </source>
</evidence>
<feature type="transmembrane region" description="Helical" evidence="1">
    <location>
        <begin position="472"/>
        <end position="494"/>
    </location>
</feature>
<dbReference type="Pfam" id="PF06808">
    <property type="entry name" value="DctM"/>
    <property type="match status" value="1"/>
</dbReference>
<feature type="transmembrane region" description="Helical" evidence="1">
    <location>
        <begin position="506"/>
        <end position="523"/>
    </location>
</feature>
<feature type="transmembrane region" description="Helical" evidence="1">
    <location>
        <begin position="157"/>
        <end position="179"/>
    </location>
</feature>
<feature type="transmembrane region" description="Helical" evidence="1">
    <location>
        <begin position="117"/>
        <end position="137"/>
    </location>
</feature>
<reference evidence="3" key="1">
    <citation type="journal article" date="2021" name="PeerJ">
        <title>Extensive microbial diversity within the chicken gut microbiome revealed by metagenomics and culture.</title>
        <authorList>
            <person name="Gilroy R."/>
            <person name="Ravi A."/>
            <person name="Getino M."/>
            <person name="Pursley I."/>
            <person name="Horton D.L."/>
            <person name="Alikhan N.F."/>
            <person name="Baker D."/>
            <person name="Gharbi K."/>
            <person name="Hall N."/>
            <person name="Watson M."/>
            <person name="Adriaenssens E.M."/>
            <person name="Foster-Nyarko E."/>
            <person name="Jarju S."/>
            <person name="Secka A."/>
            <person name="Antonio M."/>
            <person name="Oren A."/>
            <person name="Chaudhuri R.R."/>
            <person name="La Ragione R."/>
            <person name="Hildebrand F."/>
            <person name="Pallen M.J."/>
        </authorList>
    </citation>
    <scope>NUCLEOTIDE SEQUENCE</scope>
    <source>
        <strain evidence="3">ChiGjej2B2-19336</strain>
    </source>
</reference>
<dbReference type="AlphaFoldDB" id="A0A921AV01"/>
<feature type="domain" description="TRAP C4-dicarboxylate transport system permease DctM subunit" evidence="2">
    <location>
        <begin position="99"/>
        <end position="531"/>
    </location>
</feature>
<feature type="transmembrane region" description="Helical" evidence="1">
    <location>
        <begin position="535"/>
        <end position="560"/>
    </location>
</feature>
<dbReference type="NCBIfam" id="TIGR02123">
    <property type="entry name" value="TRAP_fused"/>
    <property type="match status" value="1"/>
</dbReference>
<evidence type="ECO:0000259" key="2">
    <source>
        <dbReference type="Pfam" id="PF06808"/>
    </source>
</evidence>
<feature type="transmembrane region" description="Helical" evidence="1">
    <location>
        <begin position="59"/>
        <end position="77"/>
    </location>
</feature>
<evidence type="ECO:0000313" key="3">
    <source>
        <dbReference type="EMBL" id="HJD96385.1"/>
    </source>
</evidence>
<dbReference type="InterPro" id="IPR011853">
    <property type="entry name" value="TRAP_DctM-Dct_fused"/>
</dbReference>
<reference evidence="3" key="2">
    <citation type="submission" date="2021-09" db="EMBL/GenBank/DDBJ databases">
        <authorList>
            <person name="Gilroy R."/>
        </authorList>
    </citation>
    <scope>NUCLEOTIDE SEQUENCE</scope>
    <source>
        <strain evidence="3">ChiGjej2B2-19336</strain>
    </source>
</reference>
<dbReference type="PANTHER" id="PTHR43849">
    <property type="entry name" value="BLL3936 PROTEIN"/>
    <property type="match status" value="1"/>
</dbReference>
<keyword evidence="1" id="KW-1133">Transmembrane helix</keyword>
<sequence>MSIKDWIYRAIACGMSTFQTYTAVVAPFTAMIQRPIHLAFGLPLVFLSKPSGDGFLHKALDYLLAAIGVLVGLYWVYNQMELMSRAGAATSEDIIISALAVLVILEGTRRIMGPALSLIAIAFMAYAYFGPYMPSFFGHRGYSLERILFYCYTYPEAIFGVPLGVSSTYIYMFVMLACVMNRTGMGDVFIRLAFAATGRFVGGPGKAAVLGSALFGCVSGASSANVVATGTFTIPLMKKAGFPGTFAGGVEAAASTGGQIMPPMMGAAAFIIADVLGVSYFTVCVAAAIPAILYFLSVGAVIHFECLRMGLGRSMEQTESVLSVLKKDGYQLLPLVALVGMLAMDLSPLRAGAVSVALTIVINLLFGKNKLDLKGFVKVFEESATRSLEVVMSTSCAGIIVGMVSLTGIGLKFSNAIISLSGSHLSLVLVMSMIASIILGMGLPTAACYIILSVITAPIVVKMGVLPMAAHLFIFYFGIMSTITPPVALSSYIAASLADANPMKTGIKAVQLALAGFIVPYMFVYNPGLLAEGSFIHIMVCLVTACLGIIALSAATVGYFRMKMHWLERIVFVVAALCLIGDNTLLNVASLVVVGTVFFFRREKRPAADGDENPQT</sequence>
<feature type="transmembrane region" description="Helical" evidence="1">
    <location>
        <begin position="572"/>
        <end position="600"/>
    </location>
</feature>
<comment type="caution">
    <text evidence="3">The sequence shown here is derived from an EMBL/GenBank/DDBJ whole genome shotgun (WGS) entry which is preliminary data.</text>
</comment>
<name>A0A921AV01_9BACT</name>